<feature type="region of interest" description="Disordered" evidence="6">
    <location>
        <begin position="265"/>
        <end position="444"/>
    </location>
</feature>
<dbReference type="GO" id="GO:0005666">
    <property type="term" value="C:RNA polymerase III complex"/>
    <property type="evidence" value="ECO:0007669"/>
    <property type="project" value="InterPro"/>
</dbReference>
<organism evidence="7 8">
    <name type="scientific">Rhizoctonia solani</name>
    <dbReference type="NCBI Taxonomy" id="456999"/>
    <lineage>
        <taxon>Eukaryota</taxon>
        <taxon>Fungi</taxon>
        <taxon>Dikarya</taxon>
        <taxon>Basidiomycota</taxon>
        <taxon>Agaricomycotina</taxon>
        <taxon>Agaricomycetes</taxon>
        <taxon>Cantharellales</taxon>
        <taxon>Ceratobasidiaceae</taxon>
        <taxon>Rhizoctonia</taxon>
    </lineage>
</organism>
<dbReference type="InterPro" id="IPR036388">
    <property type="entry name" value="WH-like_DNA-bd_sf"/>
</dbReference>
<dbReference type="GO" id="GO:0006383">
    <property type="term" value="P:transcription by RNA polymerase III"/>
    <property type="evidence" value="ECO:0007669"/>
    <property type="project" value="InterPro"/>
</dbReference>
<dbReference type="EMBL" id="CAJMWW010000644">
    <property type="protein sequence ID" value="CAE6478321.1"/>
    <property type="molecule type" value="Genomic_DNA"/>
</dbReference>
<feature type="compositionally biased region" description="Basic and acidic residues" evidence="6">
    <location>
        <begin position="360"/>
        <end position="371"/>
    </location>
</feature>
<feature type="compositionally biased region" description="Low complexity" evidence="6">
    <location>
        <begin position="326"/>
        <end position="338"/>
    </location>
</feature>
<evidence type="ECO:0000256" key="5">
    <source>
        <dbReference type="ARBA" id="ARBA00023242"/>
    </source>
</evidence>
<dbReference type="FunFam" id="1.10.10.10:FF:000116">
    <property type="entry name" value="DNA-directed RNA polymerase III subunit RPC6"/>
    <property type="match status" value="1"/>
</dbReference>
<evidence type="ECO:0000256" key="2">
    <source>
        <dbReference type="ARBA" id="ARBA00011038"/>
    </source>
</evidence>
<keyword evidence="4" id="KW-0804">Transcription</keyword>
<feature type="compositionally biased region" description="Basic residues" evidence="6">
    <location>
        <begin position="411"/>
        <end position="434"/>
    </location>
</feature>
<proteinExistence type="inferred from homology"/>
<reference evidence="7" key="1">
    <citation type="submission" date="2021-01" db="EMBL/GenBank/DDBJ databases">
        <authorList>
            <person name="Kaushik A."/>
        </authorList>
    </citation>
    <scope>NUCLEOTIDE SEQUENCE</scope>
    <source>
        <strain evidence="7">AG3-T5</strain>
    </source>
</reference>
<keyword evidence="5" id="KW-0539">Nucleus</keyword>
<protein>
    <recommendedName>
        <fullName evidence="9">DNA-directed RNA polymerase III subunit RPC6</fullName>
    </recommendedName>
</protein>
<evidence type="ECO:0000256" key="1">
    <source>
        <dbReference type="ARBA" id="ARBA00004123"/>
    </source>
</evidence>
<evidence type="ECO:0008006" key="9">
    <source>
        <dbReference type="Google" id="ProtNLM"/>
    </source>
</evidence>
<feature type="compositionally biased region" description="Acidic residues" evidence="6">
    <location>
        <begin position="282"/>
        <end position="291"/>
    </location>
</feature>
<accession>A0A8H3H2W2</accession>
<dbReference type="Pfam" id="PF05158">
    <property type="entry name" value="RNA_pol_Rpc34"/>
    <property type="match status" value="2"/>
</dbReference>
<gene>
    <name evidence="7" type="ORF">RDB_LOCUS199333</name>
</gene>
<evidence type="ECO:0000256" key="6">
    <source>
        <dbReference type="SAM" id="MobiDB-lite"/>
    </source>
</evidence>
<comment type="subcellular location">
    <subcellularLocation>
        <location evidence="1">Nucleus</location>
    </subcellularLocation>
</comment>
<evidence type="ECO:0000313" key="8">
    <source>
        <dbReference type="Proteomes" id="UP000663841"/>
    </source>
</evidence>
<dbReference type="Gene3D" id="1.10.10.10">
    <property type="entry name" value="Winged helix-like DNA-binding domain superfamily/Winged helix DNA-binding domain"/>
    <property type="match status" value="1"/>
</dbReference>
<name>A0A8H3H2W2_9AGAM</name>
<dbReference type="Proteomes" id="UP000663841">
    <property type="component" value="Unassembled WGS sequence"/>
</dbReference>
<feature type="compositionally biased region" description="Basic residues" evidence="6">
    <location>
        <begin position="372"/>
        <end position="386"/>
    </location>
</feature>
<dbReference type="SUPFAM" id="SSF46785">
    <property type="entry name" value="Winged helix' DNA-binding domain"/>
    <property type="match status" value="1"/>
</dbReference>
<feature type="compositionally biased region" description="Low complexity" evidence="6">
    <location>
        <begin position="350"/>
        <end position="359"/>
    </location>
</feature>
<comment type="similarity">
    <text evidence="2">Belongs to the eukaryotic RPC34/RPC39 RNA polymerase subunit family.</text>
</comment>
<comment type="caution">
    <text evidence="7">The sequence shown here is derived from an EMBL/GenBank/DDBJ whole genome shotgun (WGS) entry which is preliminary data.</text>
</comment>
<dbReference type="PANTHER" id="PTHR12780">
    <property type="entry name" value="RNA POLYMERASE III DNA DIRECTED , 39KD SUBUNIT-RELATED"/>
    <property type="match status" value="1"/>
</dbReference>
<sequence length="505" mass="55633">MLRIVTCPEVIWSPTMSTLTPGELEVYQACSQAEDRMLRQKELEKTTTVKGADLAAAVNGLLKKSLLKIMKDSKGVLSYKAVEKADAKIVGLMDADESIVYKKIQEAKNEGIWTKHLKSTELHQSIITRALKSLEKKGLVKSIKSVKHPTRKIYILANLQPSVEVSGGPWYNNSEFETEFVKTLCDACLNFIQKRSYPIHKSKSKLSPRALFPTSQSSRYPTAADVLNFLKSSNITDTPLEISHVESLLQVLIYDGLVEALPGSGLTNMPDIGGESDRDSGSDSDSESSDDESSRRKKKRKKDKEKEKSSSSKKGKKRARDDPDSDSNNDSSDSSDATAARKKKRRKAADNGSDSGSAKSDSDRSEEEGARAKKRKNAKSRSKSRRATSDSESGSESDSDSSNSDSDGDRGRKKSKNKNKSKSTSKSKSKKSKVKREPSPVEVQFDATAGRIYRAVRPERVALGWSQSPCGTCPQFDFCHDDGPVNARECQYYSTWLNAGIADAE</sequence>
<dbReference type="AlphaFoldDB" id="A0A8H3H2W2"/>
<evidence type="ECO:0000256" key="3">
    <source>
        <dbReference type="ARBA" id="ARBA00022478"/>
    </source>
</evidence>
<dbReference type="GO" id="GO:0005737">
    <property type="term" value="C:cytoplasm"/>
    <property type="evidence" value="ECO:0007669"/>
    <property type="project" value="UniProtKB-ARBA"/>
</dbReference>
<evidence type="ECO:0000313" key="7">
    <source>
        <dbReference type="EMBL" id="CAE6478321.1"/>
    </source>
</evidence>
<evidence type="ECO:0000256" key="4">
    <source>
        <dbReference type="ARBA" id="ARBA00023163"/>
    </source>
</evidence>
<dbReference type="InterPro" id="IPR007832">
    <property type="entry name" value="RNA_pol_Rpc34"/>
</dbReference>
<keyword evidence="3" id="KW-0240">DNA-directed RNA polymerase</keyword>
<dbReference type="InterPro" id="IPR016049">
    <property type="entry name" value="RNA_pol_Rpc34-like"/>
</dbReference>
<dbReference type="InterPro" id="IPR036390">
    <property type="entry name" value="WH_DNA-bd_sf"/>
</dbReference>
<dbReference type="GO" id="GO:0005654">
    <property type="term" value="C:nucleoplasm"/>
    <property type="evidence" value="ECO:0007669"/>
    <property type="project" value="UniProtKB-ARBA"/>
</dbReference>